<reference evidence="2" key="1">
    <citation type="journal article" date="2019" name="Int. J. Syst. Evol. Microbiol.">
        <title>The Global Catalogue of Microorganisms (GCM) 10K type strain sequencing project: providing services to taxonomists for standard genome sequencing and annotation.</title>
        <authorList>
            <consortium name="The Broad Institute Genomics Platform"/>
            <consortium name="The Broad Institute Genome Sequencing Center for Infectious Disease"/>
            <person name="Wu L."/>
            <person name="Ma J."/>
        </authorList>
    </citation>
    <scope>NUCLEOTIDE SEQUENCE [LARGE SCALE GENOMIC DNA]</scope>
    <source>
        <strain evidence="2">CGMCC 1.1927</strain>
    </source>
</reference>
<dbReference type="PRINTS" id="PR00413">
    <property type="entry name" value="HADHALOGNASE"/>
</dbReference>
<dbReference type="SUPFAM" id="SSF56784">
    <property type="entry name" value="HAD-like"/>
    <property type="match status" value="1"/>
</dbReference>
<protein>
    <submittedName>
        <fullName evidence="1">Phosphoglycolate phosphatase</fullName>
    </submittedName>
</protein>
<accession>A0ABQ1Y312</accession>
<dbReference type="PANTHER" id="PTHR43434">
    <property type="entry name" value="PHOSPHOGLYCOLATE PHOSPHATASE"/>
    <property type="match status" value="1"/>
</dbReference>
<proteinExistence type="predicted"/>
<dbReference type="InterPro" id="IPR036412">
    <property type="entry name" value="HAD-like_sf"/>
</dbReference>
<dbReference type="Proteomes" id="UP000596938">
    <property type="component" value="Unassembled WGS sequence"/>
</dbReference>
<dbReference type="SFLD" id="SFLDG01129">
    <property type="entry name" value="C1.5:_HAD__Beta-PGM__Phosphata"/>
    <property type="match status" value="1"/>
</dbReference>
<dbReference type="InterPro" id="IPR041492">
    <property type="entry name" value="HAD_2"/>
</dbReference>
<dbReference type="InterPro" id="IPR023198">
    <property type="entry name" value="PGP-like_dom2"/>
</dbReference>
<dbReference type="EMBL" id="BMKU01000018">
    <property type="protein sequence ID" value="GGH09992.1"/>
    <property type="molecule type" value="Genomic_DNA"/>
</dbReference>
<dbReference type="Gene3D" id="3.40.50.1000">
    <property type="entry name" value="HAD superfamily/HAD-like"/>
    <property type="match status" value="1"/>
</dbReference>
<dbReference type="SFLD" id="SFLDG01135">
    <property type="entry name" value="C1.5.6:_HAD__Beta-PGM__Phospha"/>
    <property type="match status" value="1"/>
</dbReference>
<dbReference type="NCBIfam" id="TIGR01509">
    <property type="entry name" value="HAD-SF-IA-v3"/>
    <property type="match status" value="1"/>
</dbReference>
<dbReference type="InterPro" id="IPR023214">
    <property type="entry name" value="HAD_sf"/>
</dbReference>
<dbReference type="InterPro" id="IPR006439">
    <property type="entry name" value="HAD-SF_hydro_IA"/>
</dbReference>
<dbReference type="NCBIfam" id="TIGR01549">
    <property type="entry name" value="HAD-SF-IA-v1"/>
    <property type="match status" value="1"/>
</dbReference>
<evidence type="ECO:0000313" key="2">
    <source>
        <dbReference type="Proteomes" id="UP000596938"/>
    </source>
</evidence>
<dbReference type="Gene3D" id="1.10.150.240">
    <property type="entry name" value="Putative phosphatase, domain 2"/>
    <property type="match status" value="1"/>
</dbReference>
<dbReference type="Pfam" id="PF13419">
    <property type="entry name" value="HAD_2"/>
    <property type="match status" value="1"/>
</dbReference>
<organism evidence="1 2">
    <name type="scientific">Pseudarthrobacter polychromogenes</name>
    <dbReference type="NCBI Taxonomy" id="1676"/>
    <lineage>
        <taxon>Bacteria</taxon>
        <taxon>Bacillati</taxon>
        <taxon>Actinomycetota</taxon>
        <taxon>Actinomycetes</taxon>
        <taxon>Micrococcales</taxon>
        <taxon>Micrococcaceae</taxon>
        <taxon>Pseudarthrobacter</taxon>
    </lineage>
</organism>
<sequence>MTASILETNVEAVLFDLDGTLMDTPRAIAEQLVAAVQQVTGRRPAVVEAQELVGRPLPVLCAMLARLEPHSALVGEVVEVYRRLYRTEVVPAAASLVFPGVLEGLARLRKHGVTLAVVTSKQSDSARLILEASGMAAYFTTVVGVDDTVLPKPHPDPALLALERLGVDSRAAVFVGDTAHDIGTAGAVPMRAIAVTYGVGTASGLQALQPHGIASEFGAVVDLILSFTPHELRQN</sequence>
<dbReference type="InterPro" id="IPR050155">
    <property type="entry name" value="HAD-like_hydrolase_sf"/>
</dbReference>
<gene>
    <name evidence="1" type="primary">gph</name>
    <name evidence="1" type="ORF">GCM10011577_38670</name>
</gene>
<comment type="caution">
    <text evidence="1">The sequence shown here is derived from an EMBL/GenBank/DDBJ whole genome shotgun (WGS) entry which is preliminary data.</text>
</comment>
<dbReference type="PANTHER" id="PTHR43434:SF24">
    <property type="entry name" value="HYDROLASE-RELATED"/>
    <property type="match status" value="1"/>
</dbReference>
<dbReference type="RefSeq" id="WP_188813709.1">
    <property type="nucleotide sequence ID" value="NZ_BAAAWV010000001.1"/>
</dbReference>
<keyword evidence="2" id="KW-1185">Reference proteome</keyword>
<dbReference type="SFLD" id="SFLDS00003">
    <property type="entry name" value="Haloacid_Dehalogenase"/>
    <property type="match status" value="1"/>
</dbReference>
<name>A0ABQ1Y312_9MICC</name>
<evidence type="ECO:0000313" key="1">
    <source>
        <dbReference type="EMBL" id="GGH09992.1"/>
    </source>
</evidence>